<feature type="compositionally biased region" description="Basic and acidic residues" evidence="12">
    <location>
        <begin position="14"/>
        <end position="32"/>
    </location>
</feature>
<gene>
    <name evidence="14" type="ORF">EWB00_001730</name>
</gene>
<dbReference type="GO" id="GO:0045504">
    <property type="term" value="F:dynein heavy chain binding"/>
    <property type="evidence" value="ECO:0007669"/>
    <property type="project" value="TreeGrafter"/>
</dbReference>
<dbReference type="EMBL" id="SKCS01000160">
    <property type="protein sequence ID" value="TNN14926.1"/>
    <property type="molecule type" value="Genomic_DNA"/>
</dbReference>
<evidence type="ECO:0000313" key="15">
    <source>
        <dbReference type="Proteomes" id="UP000311919"/>
    </source>
</evidence>
<dbReference type="GO" id="GO:0045503">
    <property type="term" value="F:dynein light chain binding"/>
    <property type="evidence" value="ECO:0007669"/>
    <property type="project" value="TreeGrafter"/>
</dbReference>
<dbReference type="InterPro" id="IPR023392">
    <property type="entry name" value="Tom20_dom_sf"/>
</dbReference>
<evidence type="ECO:0000256" key="11">
    <source>
        <dbReference type="ARBA" id="ARBA00023136"/>
    </source>
</evidence>
<evidence type="ECO:0000256" key="3">
    <source>
        <dbReference type="ARBA" id="ARBA00005792"/>
    </source>
</evidence>
<accession>A0A4Z2DEQ3</accession>
<dbReference type="InterPro" id="IPR015943">
    <property type="entry name" value="WD40/YVTN_repeat-like_dom_sf"/>
</dbReference>
<comment type="subcellular location">
    <subcellularLocation>
        <location evidence="1">Cytoplasm</location>
    </subcellularLocation>
    <subcellularLocation>
        <location evidence="2">Mitochondrion outer membrane</location>
        <topology evidence="2">Single-pass membrane protein</topology>
    </subcellularLocation>
</comment>
<keyword evidence="10" id="KW-0496">Mitochondrion</keyword>
<dbReference type="GO" id="GO:0036156">
    <property type="term" value="C:inner dynein arm"/>
    <property type="evidence" value="ECO:0007669"/>
    <property type="project" value="TreeGrafter"/>
</dbReference>
<dbReference type="PRINTS" id="PR01989">
    <property type="entry name" value="EUOM20RECPTR"/>
</dbReference>
<dbReference type="SUPFAM" id="SSF50978">
    <property type="entry name" value="WD40 repeat-like"/>
    <property type="match status" value="1"/>
</dbReference>
<comment type="caution">
    <text evidence="14">The sequence shown here is derived from an EMBL/GenBank/DDBJ whole genome shotgun (WGS) entry which is preliminary data.</text>
</comment>
<dbReference type="InterPro" id="IPR001680">
    <property type="entry name" value="WD40_rpt"/>
</dbReference>
<keyword evidence="4" id="KW-0963">Cytoplasm</keyword>
<dbReference type="InterPro" id="IPR002056">
    <property type="entry name" value="MAS20"/>
</dbReference>
<evidence type="ECO:0000256" key="6">
    <source>
        <dbReference type="ARBA" id="ARBA00022692"/>
    </source>
</evidence>
<dbReference type="OrthoDB" id="6619788at2759"/>
<dbReference type="GO" id="GO:0036159">
    <property type="term" value="P:inner dynein arm assembly"/>
    <property type="evidence" value="ECO:0007669"/>
    <property type="project" value="TreeGrafter"/>
</dbReference>
<feature type="transmembrane region" description="Helical" evidence="13">
    <location>
        <begin position="1170"/>
        <end position="1189"/>
    </location>
</feature>
<dbReference type="Pfam" id="PF02064">
    <property type="entry name" value="MAS20"/>
    <property type="match status" value="1"/>
</dbReference>
<dbReference type="GO" id="GO:0005742">
    <property type="term" value="C:mitochondrial outer membrane translocase complex"/>
    <property type="evidence" value="ECO:0007669"/>
    <property type="project" value="InterPro"/>
</dbReference>
<feature type="transmembrane region" description="Helical" evidence="13">
    <location>
        <begin position="1195"/>
        <end position="1214"/>
    </location>
</feature>
<dbReference type="GO" id="GO:0006886">
    <property type="term" value="P:intracellular protein transport"/>
    <property type="evidence" value="ECO:0007669"/>
    <property type="project" value="InterPro"/>
</dbReference>
<dbReference type="STRING" id="6182.A0A4Z2DEQ3"/>
<comment type="similarity">
    <text evidence="3">Belongs to the Tom20 family.</text>
</comment>
<dbReference type="InterPro" id="IPR050687">
    <property type="entry name" value="Dynein_IC"/>
</dbReference>
<evidence type="ECO:0000256" key="1">
    <source>
        <dbReference type="ARBA" id="ARBA00004496"/>
    </source>
</evidence>
<evidence type="ECO:0000313" key="14">
    <source>
        <dbReference type="EMBL" id="TNN14926.1"/>
    </source>
</evidence>
<keyword evidence="15" id="KW-1185">Reference proteome</keyword>
<feature type="compositionally biased region" description="Basic residues" evidence="12">
    <location>
        <begin position="1345"/>
        <end position="1354"/>
    </location>
</feature>
<dbReference type="SUPFAM" id="SSF47157">
    <property type="entry name" value="Mitochondrial import receptor subunit Tom20"/>
    <property type="match status" value="1"/>
</dbReference>
<dbReference type="InterPro" id="IPR036322">
    <property type="entry name" value="WD40_repeat_dom_sf"/>
</dbReference>
<dbReference type="PRINTS" id="PR00351">
    <property type="entry name" value="OM20RECEPTOR"/>
</dbReference>
<feature type="region of interest" description="Disordered" evidence="12">
    <location>
        <begin position="1342"/>
        <end position="1364"/>
    </location>
</feature>
<protein>
    <submittedName>
        <fullName evidence="14">WD repeat-containing protein</fullName>
    </submittedName>
</protein>
<keyword evidence="5" id="KW-0853">WD repeat</keyword>
<evidence type="ECO:0000256" key="4">
    <source>
        <dbReference type="ARBA" id="ARBA00022490"/>
    </source>
</evidence>
<feature type="transmembrane region" description="Helical" evidence="13">
    <location>
        <begin position="1312"/>
        <end position="1334"/>
    </location>
</feature>
<evidence type="ECO:0000256" key="13">
    <source>
        <dbReference type="SAM" id="Phobius"/>
    </source>
</evidence>
<dbReference type="GO" id="GO:0060294">
    <property type="term" value="P:cilium movement involved in cell motility"/>
    <property type="evidence" value="ECO:0007669"/>
    <property type="project" value="TreeGrafter"/>
</dbReference>
<dbReference type="PANTHER" id="PTHR12442">
    <property type="entry name" value="DYNEIN INTERMEDIATE CHAIN"/>
    <property type="match status" value="1"/>
</dbReference>
<keyword evidence="6 13" id="KW-0812">Transmembrane</keyword>
<dbReference type="Gene3D" id="2.130.10.10">
    <property type="entry name" value="YVTN repeat-like/Quinoprotein amine dehydrogenase"/>
    <property type="match status" value="2"/>
</dbReference>
<evidence type="ECO:0000256" key="8">
    <source>
        <dbReference type="ARBA" id="ARBA00022787"/>
    </source>
</evidence>
<feature type="region of interest" description="Disordered" evidence="12">
    <location>
        <begin position="1"/>
        <end position="34"/>
    </location>
</feature>
<keyword evidence="8" id="KW-1000">Mitochondrion outer membrane</keyword>
<evidence type="ECO:0000256" key="12">
    <source>
        <dbReference type="SAM" id="MobiDB-lite"/>
    </source>
</evidence>
<reference evidence="14 15" key="1">
    <citation type="submission" date="2019-03" db="EMBL/GenBank/DDBJ databases">
        <title>An improved genome assembly of the fluke Schistosoma japonicum.</title>
        <authorList>
            <person name="Hu W."/>
            <person name="Luo F."/>
            <person name="Yin M."/>
            <person name="Mo X."/>
            <person name="Sun C."/>
            <person name="Wu Q."/>
            <person name="Zhu B."/>
            <person name="Xiang M."/>
            <person name="Wang J."/>
            <person name="Wang Y."/>
            <person name="Zhang T."/>
            <person name="Xu B."/>
            <person name="Zheng H."/>
            <person name="Feng Z."/>
        </authorList>
    </citation>
    <scope>NUCLEOTIDE SEQUENCE [LARGE SCALE GENOMIC DNA]</scope>
    <source>
        <strain evidence="14">HuSjv2</strain>
        <tissue evidence="14">Worms</tissue>
    </source>
</reference>
<evidence type="ECO:0000256" key="10">
    <source>
        <dbReference type="ARBA" id="ARBA00023128"/>
    </source>
</evidence>
<proteinExistence type="inferred from homology"/>
<keyword evidence="11 13" id="KW-0472">Membrane</keyword>
<organism evidence="14 15">
    <name type="scientific">Schistosoma japonicum</name>
    <name type="common">Blood fluke</name>
    <dbReference type="NCBI Taxonomy" id="6182"/>
    <lineage>
        <taxon>Eukaryota</taxon>
        <taxon>Metazoa</taxon>
        <taxon>Spiralia</taxon>
        <taxon>Lophotrochozoa</taxon>
        <taxon>Platyhelminthes</taxon>
        <taxon>Trematoda</taxon>
        <taxon>Digenea</taxon>
        <taxon>Strigeidida</taxon>
        <taxon>Schistosomatoidea</taxon>
        <taxon>Schistosomatidae</taxon>
        <taxon>Schistosoma</taxon>
    </lineage>
</organism>
<dbReference type="InterPro" id="IPR022422">
    <property type="entry name" value="MAS20_rcpt_metazoan"/>
</dbReference>
<name>A0A4Z2DEQ3_SCHJA</name>
<evidence type="ECO:0000256" key="5">
    <source>
        <dbReference type="ARBA" id="ARBA00022574"/>
    </source>
</evidence>
<dbReference type="Gene3D" id="1.20.960.10">
    <property type="entry name" value="Mitochondrial outer membrane translocase complex, subunit Tom20 domain"/>
    <property type="match status" value="1"/>
</dbReference>
<dbReference type="GO" id="GO:0006605">
    <property type="term" value="P:protein targeting"/>
    <property type="evidence" value="ECO:0007669"/>
    <property type="project" value="InterPro"/>
</dbReference>
<evidence type="ECO:0000256" key="7">
    <source>
        <dbReference type="ARBA" id="ARBA00022737"/>
    </source>
</evidence>
<sequence>MKTANGKVTPIKRNSRDKSAGNRSKLPNERKSVSSTKKLISEHFDTPIVTESLIKENYKPFNIFSQDELMPNCKPIFLSKSTQKLFNIITDEQITKESPIILLNKVDILNDLQLRAAVSDFSVVKNAIKNYPNSEILLIYDADYKFSQNFVIVLSEETKFEILNSKQQQIMDNHLDDDTDEIDENNFDDNTKDNDTSFLFRSKSIQGWIDLGSENEINEMNPIETRSKICTIFQRSRKQFGSVLHLQDENATKKNFSEYISMHEDKTLLNIPIIELDKSITNCLITYDKGVNTQWKYPKNAFTQYMPRMYTSNELQQFYQNNNNVLRNITNLYSLFKENLLENEIYNFLFNDYENLSTNDEIYDNKMDYLFKEYLSFNDIKFNQNKSITMIQWHPTIKNIIATSISEYLTYNQRIDQSSRILLQSTYIILWSINDPLKPQLLLNAPDDIMCFQFNSTNTNYIAGGCINGQVILWDIEKYIDHLMNVKQCLKQTNNDNKKCLFLFNENDLHTIPILYYSALSNIESSHSSPIMDIKWLPDHLEINRLGYCYENSIQKCIQLMTCGLNSEILIWDIRLDKTPLVMNKTNDLIQTPMNVPLTFSGLNMKWKPLLRIHLYTTDSINGHVPIKFCIREIQGDRRLLTSNSKDSNISTIDNSSKLIPLPNADTHIYVGTEDGDIVYVDWMPHKDQDTGKMQTPKPEFCVSRHDGPICFLERSPFDSSLILSVGGWLWTIWKEGVTSGPIIESGRANKPLTGGSWSPSRPSVFYISRADGSVEVWDLLDKTYEPTMIQSISANSLTALSLWDSPKRQFIATGDIQGVLQLFVVPHRFKTALPSELKKFNAYIEREVKRKEFVLMRWNLREQENIEQEAEKKRKAGLTPTIVLSDEEIIQKEKTSDQRLHGMMACFRLVAHTFHPLPAPVDTEQRGRLIEQKALEAQKLSSFPLPPINDQNAMQRFFLQQIQQGETALSMGSLDEGVNHFAIAVSICGQPNQLLQVLQQSLSPTVFLRLIEILPSVQSLFLIGLSIVLVSYVSKADVDPYDMFREFPNDQEYSIPQVWSTESSLNANNLSDSVAANHHRELHKILVRTLWRNIHPKTSAHSDTPIKVHLEFVLRQQDIFALTRYCNSNNDSENSVSPDLINDIFSEMIRPVVVSSDSHSFQWIIDMPYFWSFLSFCLAFIWLAIIFIRARRLFFILLLCGLIVLIFCQSVYTKYNARLAQKMSVLSQYNGPPDDCKPLHQRSWSQVIVNYFSRRPSNDVCARYYEEVLSEPFLSTSIYEICLELIYQPIVSLSKSLGIALGQFYDSMSAYVPFWIAPFMCAYCVLMGVWAFVKSMKSTEQSSRNRRPRHKVKSAPTPSLTSS</sequence>
<dbReference type="Proteomes" id="UP000311919">
    <property type="component" value="Unassembled WGS sequence"/>
</dbReference>
<keyword evidence="7" id="KW-0677">Repeat</keyword>
<evidence type="ECO:0000256" key="2">
    <source>
        <dbReference type="ARBA" id="ARBA00004572"/>
    </source>
</evidence>
<keyword evidence="9 13" id="KW-1133">Transmembrane helix</keyword>
<dbReference type="PANTHER" id="PTHR12442:SF5">
    <property type="entry name" value="DYNEIN AXONEMAL INTERMEDIATE CHAIN 3"/>
    <property type="match status" value="1"/>
</dbReference>
<dbReference type="SMART" id="SM00320">
    <property type="entry name" value="WD40"/>
    <property type="match status" value="5"/>
</dbReference>
<evidence type="ECO:0000256" key="9">
    <source>
        <dbReference type="ARBA" id="ARBA00022989"/>
    </source>
</evidence>